<keyword evidence="4 7" id="KW-0812">Transmembrane</keyword>
<dbReference type="GO" id="GO:0009279">
    <property type="term" value="C:cell outer membrane"/>
    <property type="evidence" value="ECO:0007669"/>
    <property type="project" value="UniProtKB-SubCell"/>
</dbReference>
<dbReference type="InterPro" id="IPR039426">
    <property type="entry name" value="TonB-dep_rcpt-like"/>
</dbReference>
<keyword evidence="10" id="KW-0675">Receptor</keyword>
<evidence type="ECO:0000256" key="2">
    <source>
        <dbReference type="ARBA" id="ARBA00022448"/>
    </source>
</evidence>
<dbReference type="Gene3D" id="2.40.170.20">
    <property type="entry name" value="TonB-dependent receptor, beta-barrel domain"/>
    <property type="match status" value="1"/>
</dbReference>
<keyword evidence="8" id="KW-0732">Signal</keyword>
<comment type="similarity">
    <text evidence="7">Belongs to the TonB-dependent receptor family.</text>
</comment>
<evidence type="ECO:0000256" key="7">
    <source>
        <dbReference type="PROSITE-ProRule" id="PRU01360"/>
    </source>
</evidence>
<name>A0A2S9RZX8_HAEIF</name>
<organism evidence="10">
    <name type="scientific">Haemophilus influenzae</name>
    <dbReference type="NCBI Taxonomy" id="727"/>
    <lineage>
        <taxon>Bacteria</taxon>
        <taxon>Pseudomonadati</taxon>
        <taxon>Pseudomonadota</taxon>
        <taxon>Gammaproteobacteria</taxon>
        <taxon>Pasteurellales</taxon>
        <taxon>Pasteurellaceae</taxon>
        <taxon>Haemophilus</taxon>
    </lineage>
</organism>
<keyword evidence="2 7" id="KW-0813">Transport</keyword>
<evidence type="ECO:0000256" key="5">
    <source>
        <dbReference type="ARBA" id="ARBA00023136"/>
    </source>
</evidence>
<evidence type="ECO:0000256" key="3">
    <source>
        <dbReference type="ARBA" id="ARBA00022452"/>
    </source>
</evidence>
<feature type="signal peptide" evidence="8">
    <location>
        <begin position="1"/>
        <end position="22"/>
    </location>
</feature>
<dbReference type="InterPro" id="IPR012910">
    <property type="entry name" value="Plug_dom"/>
</dbReference>
<dbReference type="RefSeq" id="WP_105893628.1">
    <property type="nucleotide sequence ID" value="NZ_CP135758.1"/>
</dbReference>
<dbReference type="Gene3D" id="2.170.130.10">
    <property type="entry name" value="TonB-dependent receptor, plug domain"/>
    <property type="match status" value="1"/>
</dbReference>
<keyword evidence="6 7" id="KW-0998">Cell outer membrane</keyword>
<dbReference type="EMBL" id="MZHU01000065">
    <property type="protein sequence ID" value="PRK63876.1"/>
    <property type="molecule type" value="Genomic_DNA"/>
</dbReference>
<comment type="caution">
    <text evidence="10">The sequence shown here is derived from an EMBL/GenBank/DDBJ whole genome shotgun (WGS) entry which is preliminary data.</text>
</comment>
<evidence type="ECO:0000256" key="6">
    <source>
        <dbReference type="ARBA" id="ARBA00023237"/>
    </source>
</evidence>
<protein>
    <submittedName>
        <fullName evidence="10">TonB-dependent Receptor Plug Domain protein</fullName>
    </submittedName>
</protein>
<evidence type="ECO:0000256" key="4">
    <source>
        <dbReference type="ARBA" id="ARBA00022692"/>
    </source>
</evidence>
<feature type="chain" id="PRO_5015741230" evidence="8">
    <location>
        <begin position="23"/>
        <end position="801"/>
    </location>
</feature>
<keyword evidence="3 7" id="KW-1134">Transmembrane beta strand</keyword>
<sequence>MYQKKPLMLLFCSTFVSPFVMGKTVETTNNQQPTTNNQQPTTNKNILPEIVVYGDNNKSLSSVKTLSSDEISKTPTSNGNITDYLRSNPHIRYENSDQNGFQRGEIKPENISINGADPNQTAYFVDNVNINNDLAIDNSIFDGAMQVVPGISHTQAYFFDATMLSKVEVQDSNISASLGGFMGGAVIAKTKQYSGTDSIKLKYRTTNSSWAKMEAGDSVQKILKQVRPDDSGAAELQPKYNKQTFNILAEKRLNDNLGMVFGYSRRTSSIEQNRLIGFDENANNKAQLDKQNHQRLSDNLLLNFNWTPQEKERIELGLRYSNYKELKYFKENIGNNVSDYHQALGATLAWVHSFDSGVWTNTLAYDRFKDKRKSSSNSVETTSVLDKDYNFEKGGYGNSRLTQDNLHFSTEYVMDPFYLASTEHSISIGGIYQATKYQFYRPQDVHQKVTLIIGEYKQETNSTTSKGRVKTSYQNIAIYAEDLIKWRKFEFRPGIRIERDDYLKNNNIAPRFVARYHPWDDTGFTLGLNRYYGRSFASLKLANRILKINDDSTRQHQNFSSLKSPYADELSLSFDQNMGNLALKLGYIHRDNKNRIILKRETVNKMNKSSYINGRPFGVDIYTFQLNNIEPWKLGKTYWTTSLGFDWLNTKRADGEEFDLNKPVFLDGKLMTYREMLRQVNSSTEDWIARLGIDMTIPDYNITWSNKVYMKAPIRRYDPINDDDDAPPRYRSYHYGRHTQWDSSIRWQPTIRGKHSVYLQVDILNVLNKTRKNKVATISTSDEYGVYTPGREFWLEVGYQF</sequence>
<dbReference type="AlphaFoldDB" id="A0A2S9RZX8"/>
<evidence type="ECO:0000256" key="8">
    <source>
        <dbReference type="SAM" id="SignalP"/>
    </source>
</evidence>
<gene>
    <name evidence="10" type="ORF">BV163_01526</name>
</gene>
<dbReference type="PROSITE" id="PS52016">
    <property type="entry name" value="TONB_DEPENDENT_REC_3"/>
    <property type="match status" value="1"/>
</dbReference>
<evidence type="ECO:0000259" key="9">
    <source>
        <dbReference type="Pfam" id="PF07715"/>
    </source>
</evidence>
<accession>A0A2S9RZX8</accession>
<dbReference type="InterPro" id="IPR036942">
    <property type="entry name" value="Beta-barrel_TonB_sf"/>
</dbReference>
<reference evidence="10" key="1">
    <citation type="submission" date="2017-02" db="EMBL/GenBank/DDBJ databases">
        <title>Haemophilus influenzae in COPD genome sequencing project.</title>
        <authorList>
            <person name="Murphy T.F."/>
            <person name="Kong Y."/>
            <person name="Nadendla S."/>
            <person name="Tettelin H."/>
            <person name="Pettigrew M."/>
        </authorList>
    </citation>
    <scope>NUCLEOTIDE SEQUENCE [LARGE SCALE GENOMIC DNA]</scope>
    <source>
        <strain evidence="10">84P15H4</strain>
    </source>
</reference>
<proteinExistence type="inferred from homology"/>
<dbReference type="Pfam" id="PF07715">
    <property type="entry name" value="Plug"/>
    <property type="match status" value="1"/>
</dbReference>
<dbReference type="InterPro" id="IPR037066">
    <property type="entry name" value="Plug_dom_sf"/>
</dbReference>
<keyword evidence="5 7" id="KW-0472">Membrane</keyword>
<dbReference type="SUPFAM" id="SSF56935">
    <property type="entry name" value="Porins"/>
    <property type="match status" value="1"/>
</dbReference>
<evidence type="ECO:0000313" key="10">
    <source>
        <dbReference type="EMBL" id="PRK63876.1"/>
    </source>
</evidence>
<feature type="domain" description="TonB-dependent receptor plug" evidence="9">
    <location>
        <begin position="57"/>
        <end position="184"/>
    </location>
</feature>
<evidence type="ECO:0000256" key="1">
    <source>
        <dbReference type="ARBA" id="ARBA00004571"/>
    </source>
</evidence>
<comment type="subcellular location">
    <subcellularLocation>
        <location evidence="1 7">Cell outer membrane</location>
        <topology evidence="1 7">Multi-pass membrane protein</topology>
    </subcellularLocation>
</comment>